<evidence type="ECO:0000313" key="3">
    <source>
        <dbReference type="Proteomes" id="UP001215151"/>
    </source>
</evidence>
<sequence length="111" mass="11917">MRDPVARAPGVHTLQEQGGGVTGRTRERGDPGKRVLRRSSSIGGKQLNERYGQGQELGTLATRCPAGESEADDVEAIEARLGSEWELVHQLAGRLVRIDRAFVRSGLGGVV</sequence>
<evidence type="ECO:0000256" key="1">
    <source>
        <dbReference type="SAM" id="MobiDB-lite"/>
    </source>
</evidence>
<feature type="region of interest" description="Disordered" evidence="1">
    <location>
        <begin position="1"/>
        <end position="56"/>
    </location>
</feature>
<comment type="caution">
    <text evidence="2">The sequence shown here is derived from an EMBL/GenBank/DDBJ whole genome shotgun (WGS) entry which is preliminary data.</text>
</comment>
<organism evidence="2 3">
    <name type="scientific">Trametes cubensis</name>
    <dbReference type="NCBI Taxonomy" id="1111947"/>
    <lineage>
        <taxon>Eukaryota</taxon>
        <taxon>Fungi</taxon>
        <taxon>Dikarya</taxon>
        <taxon>Basidiomycota</taxon>
        <taxon>Agaricomycotina</taxon>
        <taxon>Agaricomycetes</taxon>
        <taxon>Polyporales</taxon>
        <taxon>Polyporaceae</taxon>
        <taxon>Trametes</taxon>
    </lineage>
</organism>
<protein>
    <submittedName>
        <fullName evidence="2">Uncharacterized protein</fullName>
    </submittedName>
</protein>
<proteinExistence type="predicted"/>
<gene>
    <name evidence="2" type="ORF">ONZ51_g6389</name>
</gene>
<dbReference type="Proteomes" id="UP001215151">
    <property type="component" value="Unassembled WGS sequence"/>
</dbReference>
<evidence type="ECO:0000313" key="2">
    <source>
        <dbReference type="EMBL" id="KAJ8480850.1"/>
    </source>
</evidence>
<dbReference type="AlphaFoldDB" id="A0AAD7TUL7"/>
<dbReference type="EMBL" id="JAPEVG010000152">
    <property type="protein sequence ID" value="KAJ8480850.1"/>
    <property type="molecule type" value="Genomic_DNA"/>
</dbReference>
<accession>A0AAD7TUL7</accession>
<keyword evidence="3" id="KW-1185">Reference proteome</keyword>
<name>A0AAD7TUL7_9APHY</name>
<reference evidence="2" key="1">
    <citation type="submission" date="2022-11" db="EMBL/GenBank/DDBJ databases">
        <title>Genome Sequence of Cubamyces cubensis.</title>
        <authorList>
            <person name="Buettner E."/>
        </authorList>
    </citation>
    <scope>NUCLEOTIDE SEQUENCE</scope>
    <source>
        <strain evidence="2">MPL-01</strain>
    </source>
</reference>
<feature type="compositionally biased region" description="Basic and acidic residues" evidence="1">
    <location>
        <begin position="24"/>
        <end position="33"/>
    </location>
</feature>